<dbReference type="RefSeq" id="WP_264139446.1">
    <property type="nucleotide sequence ID" value="NZ_JAOYOD010000001.1"/>
</dbReference>
<dbReference type="Proteomes" id="UP001300692">
    <property type="component" value="Unassembled WGS sequence"/>
</dbReference>
<name>A0ABT3CY01_9BACT</name>
<proteinExistence type="predicted"/>
<sequence>MEKLNPNQSSFILYTSQNGEVKVDVLLQDESIWLTQKAMQELFGKAKQTIGEHIQNVFKEGELEEELVVRKYRTTNPHGAMAGKTQENIVSYYNLDVIRSISYSEK</sequence>
<evidence type="ECO:0000313" key="1">
    <source>
        <dbReference type="EMBL" id="MCV9388572.1"/>
    </source>
</evidence>
<accession>A0ABT3CY01</accession>
<dbReference type="EMBL" id="JAOYOD010000001">
    <property type="protein sequence ID" value="MCV9388572.1"/>
    <property type="molecule type" value="Genomic_DNA"/>
</dbReference>
<dbReference type="PANTHER" id="PTHR35810">
    <property type="entry name" value="CYTOPLASMIC PROTEIN-RELATED"/>
    <property type="match status" value="1"/>
</dbReference>
<comment type="caution">
    <text evidence="1">The sequence shown here is derived from an EMBL/GenBank/DDBJ whole genome shotgun (WGS) entry which is preliminary data.</text>
</comment>
<organism evidence="1 2">
    <name type="scientific">Reichenbachiella ulvae</name>
    <dbReference type="NCBI Taxonomy" id="2980104"/>
    <lineage>
        <taxon>Bacteria</taxon>
        <taxon>Pseudomonadati</taxon>
        <taxon>Bacteroidota</taxon>
        <taxon>Cytophagia</taxon>
        <taxon>Cytophagales</taxon>
        <taxon>Reichenbachiellaceae</taxon>
        <taxon>Reichenbachiella</taxon>
    </lineage>
</organism>
<reference evidence="1 2" key="1">
    <citation type="submission" date="2022-10" db="EMBL/GenBank/DDBJ databases">
        <title>Comparative genomics and taxonomic characterization of three novel marine species of genus Reichenbachiella exhibiting antioxidant and polysaccharide degradation activities.</title>
        <authorList>
            <person name="Muhammad N."/>
            <person name="Lee Y.-J."/>
            <person name="Ko J."/>
            <person name="Kim S.-G."/>
        </authorList>
    </citation>
    <scope>NUCLEOTIDE SEQUENCE [LARGE SCALE GENOMIC DNA]</scope>
    <source>
        <strain evidence="1 2">ABR2-5</strain>
    </source>
</reference>
<gene>
    <name evidence="1" type="ORF">N7U62_17940</name>
</gene>
<evidence type="ECO:0000313" key="2">
    <source>
        <dbReference type="Proteomes" id="UP001300692"/>
    </source>
</evidence>
<protein>
    <recommendedName>
        <fullName evidence="3">Virulence protein RhuM family protein</fullName>
    </recommendedName>
</protein>
<keyword evidence="2" id="KW-1185">Reference proteome</keyword>
<evidence type="ECO:0008006" key="3">
    <source>
        <dbReference type="Google" id="ProtNLM"/>
    </source>
</evidence>
<dbReference type="PANTHER" id="PTHR35810:SF1">
    <property type="entry name" value="CYTOPLASMIC PROTEIN"/>
    <property type="match status" value="1"/>
</dbReference>